<dbReference type="Proteomes" id="UP000078542">
    <property type="component" value="Unassembled WGS sequence"/>
</dbReference>
<gene>
    <name evidence="1" type="ORF">ALC62_12747</name>
</gene>
<reference evidence="1 2" key="1">
    <citation type="submission" date="2016-03" db="EMBL/GenBank/DDBJ databases">
        <title>Cyphomyrmex costatus WGS genome.</title>
        <authorList>
            <person name="Nygaard S."/>
            <person name="Hu H."/>
            <person name="Boomsma J."/>
            <person name="Zhang G."/>
        </authorList>
    </citation>
    <scope>NUCLEOTIDE SEQUENCE [LARGE SCALE GENOMIC DNA]</scope>
    <source>
        <strain evidence="1">MS0001</strain>
        <tissue evidence="1">Whole body</tissue>
    </source>
</reference>
<feature type="non-terminal residue" evidence="1">
    <location>
        <position position="1"/>
    </location>
</feature>
<protein>
    <submittedName>
        <fullName evidence="1">Uncharacterized protein</fullName>
    </submittedName>
</protein>
<accession>A0A151IAT0</accession>
<name>A0A151IAT0_9HYME</name>
<dbReference type="PANTHER" id="PTHR31511:SF12">
    <property type="entry name" value="RHO TERMINATION FACTOR N-TERMINAL DOMAIN-CONTAINING PROTEIN"/>
    <property type="match status" value="1"/>
</dbReference>
<dbReference type="EMBL" id="KQ978169">
    <property type="protein sequence ID" value="KYM96620.1"/>
    <property type="molecule type" value="Genomic_DNA"/>
</dbReference>
<dbReference type="PANTHER" id="PTHR31511">
    <property type="entry name" value="PROTEIN CBG23764"/>
    <property type="match status" value="1"/>
</dbReference>
<dbReference type="AlphaFoldDB" id="A0A151IAT0"/>
<evidence type="ECO:0000313" key="1">
    <source>
        <dbReference type="EMBL" id="KYM96620.1"/>
    </source>
</evidence>
<proteinExistence type="predicted"/>
<keyword evidence="2" id="KW-1185">Reference proteome</keyword>
<organism evidence="1 2">
    <name type="scientific">Cyphomyrmex costatus</name>
    <dbReference type="NCBI Taxonomy" id="456900"/>
    <lineage>
        <taxon>Eukaryota</taxon>
        <taxon>Metazoa</taxon>
        <taxon>Ecdysozoa</taxon>
        <taxon>Arthropoda</taxon>
        <taxon>Hexapoda</taxon>
        <taxon>Insecta</taxon>
        <taxon>Pterygota</taxon>
        <taxon>Neoptera</taxon>
        <taxon>Endopterygota</taxon>
        <taxon>Hymenoptera</taxon>
        <taxon>Apocrita</taxon>
        <taxon>Aculeata</taxon>
        <taxon>Formicoidea</taxon>
        <taxon>Formicidae</taxon>
        <taxon>Myrmicinae</taxon>
        <taxon>Cyphomyrmex</taxon>
    </lineage>
</organism>
<sequence length="387" mass="44859">DVDNDLYCYERPLVPNNLAYVPKEKNNWNVATFHLRRAIGFQCPREILWIKTLLALDCRGTYYETAALNWARRKYDGEFVISATRIDTLEAYEAWEKSCDKYLEYLREMCRNTSQPISTGAINLSIAKITRLESLRITLRSRFVHEGSGHAESSRIGLSWLEIDTAFNNRVLTGAVVNSNYIEPQHFLDNARDVILDKIRLNLQRHVSLKVNTVFYREFVADTKRSVKSITMKNYELYGASDLKEWYDEYVVDAILSALEEFQERDSGWALSCILNLIVNVNKFYPMHSGCSVSLPRRISLKKAIINVEPFDNACFAWSIVAALYLASTNPGRTTQYPHYLEVLRLEGIDFPVIKQITRFENLNDISVNVFIEREREARKRSFDSSR</sequence>
<evidence type="ECO:0000313" key="2">
    <source>
        <dbReference type="Proteomes" id="UP000078542"/>
    </source>
</evidence>